<dbReference type="Gene3D" id="3.20.20.140">
    <property type="entry name" value="Metal-dependent hydrolases"/>
    <property type="match status" value="1"/>
</dbReference>
<dbReference type="Proteomes" id="UP001139193">
    <property type="component" value="Unassembled WGS sequence"/>
</dbReference>
<dbReference type="InterPro" id="IPR016195">
    <property type="entry name" value="Pol/histidinol_Pase-like"/>
</dbReference>
<dbReference type="SUPFAM" id="SSF89550">
    <property type="entry name" value="PHP domain-like"/>
    <property type="match status" value="1"/>
</dbReference>
<gene>
    <name evidence="4" type="ORF">MON38_20465</name>
</gene>
<dbReference type="Pfam" id="PF00041">
    <property type="entry name" value="fn3"/>
    <property type="match status" value="1"/>
</dbReference>
<sequence>MSIPVTLRRWLFQCGALLAPAAGFAQGQAPTLLDDFNRPDSPTVGTGWVETETTPGPGAAIVSNQLKLSSGVIGRDFVSRDVSARYSPVLRQNADQLTWLFNMQQSRPNPSGFGANNYGAAFVLAGSAADFGTGNGYAVVYGNSGQPDSLRLVRYTGGLTGPATLRTLVAVSVPAATGALTGPAHTVRVLFAPDEDNWTLEVSANTATFDDPTTAAYTRIGIRKDSAFTATALPWLGAFWNHGVTGTENAVFDNIYVTAPCALGPAPTQAATAATATGLTSTGATLSWTAGNGTARLVVVRPASAAATAPSDGSVYNGNAAFGSGSVLGAGGFVVFAGAGTSVTVTNLQPNTAYAYQVYELLGTGCTTNYLQAGPATGTFTTAPCVLAASPTVAPSGGTATAAGRTAATFSWTPGNGTNSLVVVQPVGTTAALPVNATGYTGSPGYGGGSALGNGAFVVYAGPSSTTSVTVTNLVPGTQYRVTVFSYNGAGCSAAYLTSFFATVVYTVPVPPVGTLLPFRGNLHAHSSYSDGNQDGTLTTPLQDFQYAAASLHTDFLGIADHNHSQAGMSLPNYARGLSQATQATTATFVALYGMEWGVISGGGHVLVYGVNQLLGWEPGNYDVFVAKNDYQSLFREINRRPGAFATLAHPSRGDYGNLAGAAFSARADSAIVGTVLRSGPSTSTNTAYGNPSRGSYTSNFRALLAKGYHVGITLDHDNHNTTFMRTTPARLVVLAPALTSADLLDALRQRHFYASDDWNAEATLTLNGQPMGSVFTGSGAASLTVSVADADNEAVTSLRVLRGVPGSGVAPVVVATAAAGATALSYVDPQALNTTAYYYAVAAQADGDSVVTSPIWYSRQIVTATTPAATAVALAVFPNPTAGAATLSYFLPAAGAVTAEVLDNLGRRVLRLAAGERQAAGPHTVAVPALPAGLYTVRLTHEGGAAYQKLVVQ</sequence>
<evidence type="ECO:0000259" key="3">
    <source>
        <dbReference type="PROSITE" id="PS50853"/>
    </source>
</evidence>
<dbReference type="InterPro" id="IPR013783">
    <property type="entry name" value="Ig-like_fold"/>
</dbReference>
<reference evidence="4" key="1">
    <citation type="submission" date="2022-03" db="EMBL/GenBank/DDBJ databases">
        <title>Bacterial whole genome sequence for Hymenobacter sp. DH14.</title>
        <authorList>
            <person name="Le V."/>
        </authorList>
    </citation>
    <scope>NUCLEOTIDE SEQUENCE</scope>
    <source>
        <strain evidence="4">DH14</strain>
    </source>
</reference>
<proteinExistence type="predicted"/>
<dbReference type="InterPro" id="IPR026444">
    <property type="entry name" value="Secre_tail"/>
</dbReference>
<dbReference type="InterPro" id="IPR003961">
    <property type="entry name" value="FN3_dom"/>
</dbReference>
<dbReference type="InterPro" id="IPR050991">
    <property type="entry name" value="ECM_Regulatory_Proteins"/>
</dbReference>
<evidence type="ECO:0000313" key="5">
    <source>
        <dbReference type="Proteomes" id="UP001139193"/>
    </source>
</evidence>
<protein>
    <submittedName>
        <fullName evidence="4">CehA/McbA family metallohydrolase</fullName>
    </submittedName>
</protein>
<name>A0A9X2AIB7_9BACT</name>
<dbReference type="NCBIfam" id="TIGR04183">
    <property type="entry name" value="Por_Secre_tail"/>
    <property type="match status" value="1"/>
</dbReference>
<dbReference type="NCBIfam" id="NF038032">
    <property type="entry name" value="CehA_McbA_metalo"/>
    <property type="match status" value="1"/>
</dbReference>
<dbReference type="RefSeq" id="WP_241938015.1">
    <property type="nucleotide sequence ID" value="NZ_JALBGC010000006.1"/>
</dbReference>
<accession>A0A9X2AIB7</accession>
<keyword evidence="5" id="KW-1185">Reference proteome</keyword>
<dbReference type="PANTHER" id="PTHR46708:SF2">
    <property type="entry name" value="FIBRONECTIN TYPE-III DOMAIN-CONTAINING PROTEIN"/>
    <property type="match status" value="1"/>
</dbReference>
<feature type="signal peptide" evidence="2">
    <location>
        <begin position="1"/>
        <end position="25"/>
    </location>
</feature>
<dbReference type="PROSITE" id="PS50853">
    <property type="entry name" value="FN3"/>
    <property type="match status" value="1"/>
</dbReference>
<dbReference type="SUPFAM" id="SSF49265">
    <property type="entry name" value="Fibronectin type III"/>
    <property type="match status" value="2"/>
</dbReference>
<dbReference type="CDD" id="cd00063">
    <property type="entry name" value="FN3"/>
    <property type="match status" value="1"/>
</dbReference>
<keyword evidence="2" id="KW-0732">Signal</keyword>
<dbReference type="AlphaFoldDB" id="A0A9X2AIB7"/>
<dbReference type="PANTHER" id="PTHR46708">
    <property type="entry name" value="TENASCIN"/>
    <property type="match status" value="1"/>
</dbReference>
<dbReference type="EMBL" id="JALBGC010000006">
    <property type="protein sequence ID" value="MCI1189803.1"/>
    <property type="molecule type" value="Genomic_DNA"/>
</dbReference>
<evidence type="ECO:0000256" key="2">
    <source>
        <dbReference type="SAM" id="SignalP"/>
    </source>
</evidence>
<dbReference type="Gene3D" id="2.60.40.10">
    <property type="entry name" value="Immunoglobulins"/>
    <property type="match status" value="2"/>
</dbReference>
<dbReference type="InterPro" id="IPR036116">
    <property type="entry name" value="FN3_sf"/>
</dbReference>
<comment type="caution">
    <text evidence="4">The sequence shown here is derived from an EMBL/GenBank/DDBJ whole genome shotgun (WGS) entry which is preliminary data.</text>
</comment>
<evidence type="ECO:0000313" key="4">
    <source>
        <dbReference type="EMBL" id="MCI1189803.1"/>
    </source>
</evidence>
<keyword evidence="1" id="KW-0677">Repeat</keyword>
<dbReference type="SMART" id="SM00060">
    <property type="entry name" value="FN3"/>
    <property type="match status" value="2"/>
</dbReference>
<feature type="chain" id="PRO_5040740651" evidence="2">
    <location>
        <begin position="26"/>
        <end position="954"/>
    </location>
</feature>
<evidence type="ECO:0000256" key="1">
    <source>
        <dbReference type="ARBA" id="ARBA00022737"/>
    </source>
</evidence>
<organism evidence="4 5">
    <name type="scientific">Hymenobacter cyanobacteriorum</name>
    <dbReference type="NCBI Taxonomy" id="2926463"/>
    <lineage>
        <taxon>Bacteria</taxon>
        <taxon>Pseudomonadati</taxon>
        <taxon>Bacteroidota</taxon>
        <taxon>Cytophagia</taxon>
        <taxon>Cytophagales</taxon>
        <taxon>Hymenobacteraceae</taxon>
        <taxon>Hymenobacter</taxon>
    </lineage>
</organism>
<feature type="domain" description="Fibronectin type-III" evidence="3">
    <location>
        <begin position="394"/>
        <end position="513"/>
    </location>
</feature>